<dbReference type="InterPro" id="IPR038765">
    <property type="entry name" value="Papain-like_cys_pep_sf"/>
</dbReference>
<dbReference type="Gene3D" id="3.40.395.10">
    <property type="entry name" value="Adenoviral Proteinase, Chain A"/>
    <property type="match status" value="1"/>
</dbReference>
<dbReference type="GO" id="GO:0006508">
    <property type="term" value="P:proteolysis"/>
    <property type="evidence" value="ECO:0007669"/>
    <property type="project" value="UniProtKB-KW"/>
</dbReference>
<keyword evidence="3" id="KW-0378">Hydrolase</keyword>
<evidence type="ECO:0000256" key="2">
    <source>
        <dbReference type="ARBA" id="ARBA00022670"/>
    </source>
</evidence>
<reference evidence="6" key="1">
    <citation type="submission" date="2019-03" db="EMBL/GenBank/DDBJ databases">
        <title>WGS assembly of Setaria viridis.</title>
        <authorList>
            <person name="Huang P."/>
            <person name="Jenkins J."/>
            <person name="Grimwood J."/>
            <person name="Barry K."/>
            <person name="Healey A."/>
            <person name="Mamidi S."/>
            <person name="Sreedasyam A."/>
            <person name="Shu S."/>
            <person name="Feldman M."/>
            <person name="Wu J."/>
            <person name="Yu Y."/>
            <person name="Chen C."/>
            <person name="Johnson J."/>
            <person name="Rokhsar D."/>
            <person name="Baxter I."/>
            <person name="Schmutz J."/>
            <person name="Brutnell T."/>
            <person name="Kellogg E."/>
        </authorList>
    </citation>
    <scope>NUCLEOTIDE SEQUENCE [LARGE SCALE GENOMIC DNA]</scope>
</reference>
<dbReference type="EMBL" id="CM016554">
    <property type="protein sequence ID" value="TKW28376.1"/>
    <property type="molecule type" value="Genomic_DNA"/>
</dbReference>
<dbReference type="GO" id="GO:0008234">
    <property type="term" value="F:cysteine-type peptidase activity"/>
    <property type="evidence" value="ECO:0007669"/>
    <property type="project" value="InterPro"/>
</dbReference>
<dbReference type="InterPro" id="IPR003653">
    <property type="entry name" value="Peptidase_C48_C"/>
</dbReference>
<accession>A0A4V6DA61</accession>
<feature type="region of interest" description="Disordered" evidence="4">
    <location>
        <begin position="250"/>
        <end position="271"/>
    </location>
</feature>
<feature type="region of interest" description="Disordered" evidence="4">
    <location>
        <begin position="113"/>
        <end position="199"/>
    </location>
</feature>
<dbReference type="Pfam" id="PF02902">
    <property type="entry name" value="Peptidase_C48"/>
    <property type="match status" value="1"/>
</dbReference>
<feature type="domain" description="Ubiquitin-like protease family profile" evidence="5">
    <location>
        <begin position="377"/>
        <end position="544"/>
    </location>
</feature>
<feature type="compositionally biased region" description="Basic residues" evidence="4">
    <location>
        <begin position="258"/>
        <end position="267"/>
    </location>
</feature>
<keyword evidence="7" id="KW-1185">Reference proteome</keyword>
<evidence type="ECO:0000256" key="4">
    <source>
        <dbReference type="SAM" id="MobiDB-lite"/>
    </source>
</evidence>
<keyword evidence="2" id="KW-0645">Protease</keyword>
<comment type="similarity">
    <text evidence="1">Belongs to the peptidase C48 family.</text>
</comment>
<dbReference type="Proteomes" id="UP000298652">
    <property type="component" value="Chromosome 3"/>
</dbReference>
<dbReference type="AlphaFoldDB" id="A0A4V6DA61"/>
<protein>
    <recommendedName>
        <fullName evidence="5">Ubiquitin-like protease family profile domain-containing protein</fullName>
    </recommendedName>
</protein>
<evidence type="ECO:0000259" key="5">
    <source>
        <dbReference type="PROSITE" id="PS50600"/>
    </source>
</evidence>
<organism evidence="6 7">
    <name type="scientific">Setaria viridis</name>
    <name type="common">Green bristlegrass</name>
    <name type="synonym">Setaria italica subsp. viridis</name>
    <dbReference type="NCBI Taxonomy" id="4556"/>
    <lineage>
        <taxon>Eukaryota</taxon>
        <taxon>Viridiplantae</taxon>
        <taxon>Streptophyta</taxon>
        <taxon>Embryophyta</taxon>
        <taxon>Tracheophyta</taxon>
        <taxon>Spermatophyta</taxon>
        <taxon>Magnoliopsida</taxon>
        <taxon>Liliopsida</taxon>
        <taxon>Poales</taxon>
        <taxon>Poaceae</taxon>
        <taxon>PACMAD clade</taxon>
        <taxon>Panicoideae</taxon>
        <taxon>Panicodae</taxon>
        <taxon>Paniceae</taxon>
        <taxon>Cenchrinae</taxon>
        <taxon>Setaria</taxon>
    </lineage>
</organism>
<evidence type="ECO:0000313" key="6">
    <source>
        <dbReference type="EMBL" id="TKW28376.1"/>
    </source>
</evidence>
<gene>
    <name evidence="6" type="ORF">SEVIR_3G314500v2</name>
</gene>
<dbReference type="SUPFAM" id="SSF54001">
    <property type="entry name" value="Cysteine proteinases"/>
    <property type="match status" value="1"/>
</dbReference>
<dbReference type="PANTHER" id="PTHR33018:SF34">
    <property type="entry name" value="OS02G0472350 PROTEIN"/>
    <property type="match status" value="1"/>
</dbReference>
<proteinExistence type="inferred from homology"/>
<evidence type="ECO:0000313" key="7">
    <source>
        <dbReference type="Proteomes" id="UP000298652"/>
    </source>
</evidence>
<feature type="compositionally biased region" description="Polar residues" evidence="4">
    <location>
        <begin position="143"/>
        <end position="155"/>
    </location>
</feature>
<sequence length="596" mass="69689">MQDELIARGIVPYTLEWPERAKNWFYAHGGRLNLKDGSIVFGNEIREAATRLDDFMKKNCQWILRKGLIQWKYAFCEYIESYRSHQRSKVDQARQLIEEIIDKRVAIALSKHASQQTTATASGPHWPKRYIRITQPNPPTLGASPQGSRARSPTPFTRAPSPLPDRSPSISPVVERDPSMSPTPPPTKKHEESKAAVAAEHEKWQQGCKEAWLKKQNPKPPLDKCKLRYFIRRMEAEQRKKIEKPPLLDYDRQITKQTTHKRKKSRKSVSQLEEQSNQLVAPLVVLSDFDKNLVEFAKDTNLIVAQLRGKDDIPTLPVPDKWQYEYGQELVRPILVNHLPTKMYKLHQWYMQAASNGYAVMEVRISHEHYFHGDDIVQMPLEELFQLYNQEALDKSLISCWVLIEMQYYCRMGYHEVSFMDPSIIFQDNLRDKQKQTLKNIFKFLDKHRDKRRILLPWNFEYHWVLIIIIPDQSLVIVWDSLRKSKGKIDDIMNALNKCWTQLRQTHKGDFKEQLDLHTDFPCVRQQEGTHLCGYYVCDFIHEFMMNKKEKLLDTEVFKAIQDQLCGFLLDEVTNPTGEFHNSGSNLVHKADSGSD</sequence>
<evidence type="ECO:0000256" key="3">
    <source>
        <dbReference type="ARBA" id="ARBA00022801"/>
    </source>
</evidence>
<feature type="compositionally biased region" description="Basic and acidic residues" evidence="4">
    <location>
        <begin position="188"/>
        <end position="199"/>
    </location>
</feature>
<dbReference type="PANTHER" id="PTHR33018">
    <property type="entry name" value="OS10G0338966 PROTEIN-RELATED"/>
    <property type="match status" value="1"/>
</dbReference>
<evidence type="ECO:0000256" key="1">
    <source>
        <dbReference type="ARBA" id="ARBA00005234"/>
    </source>
</evidence>
<name>A0A4V6DA61_SETVI</name>
<dbReference type="PROSITE" id="PS50600">
    <property type="entry name" value="ULP_PROTEASE"/>
    <property type="match status" value="1"/>
</dbReference>
<dbReference type="Gramene" id="TKW28376">
    <property type="protein sequence ID" value="TKW28376"/>
    <property type="gene ID" value="SEVIR_3G314500v2"/>
</dbReference>